<evidence type="ECO:0000313" key="2">
    <source>
        <dbReference type="EMBL" id="MEE3718224.1"/>
    </source>
</evidence>
<comment type="caution">
    <text evidence="2">The sequence shown here is derived from an EMBL/GenBank/DDBJ whole genome shotgun (WGS) entry which is preliminary data.</text>
</comment>
<evidence type="ECO:0000313" key="3">
    <source>
        <dbReference type="Proteomes" id="UP001333818"/>
    </source>
</evidence>
<gene>
    <name evidence="2" type="ORF">V2H45_15910</name>
</gene>
<evidence type="ECO:0000259" key="1">
    <source>
        <dbReference type="Pfam" id="PF07176"/>
    </source>
</evidence>
<dbReference type="InterPro" id="IPR010802">
    <property type="entry name" value="DUF1400"/>
</dbReference>
<reference evidence="2" key="1">
    <citation type="submission" date="2024-01" db="EMBL/GenBank/DDBJ databases">
        <title>Bank of Algae and Cyanobacteria of the Azores (BACA) strain genomes.</title>
        <authorList>
            <person name="Luz R."/>
            <person name="Cordeiro R."/>
            <person name="Fonseca A."/>
            <person name="Goncalves V."/>
        </authorList>
    </citation>
    <scope>NUCLEOTIDE SEQUENCE</scope>
    <source>
        <strain evidence="2">BACA0141</strain>
    </source>
</reference>
<keyword evidence="3" id="KW-1185">Reference proteome</keyword>
<dbReference type="GO" id="GO:0016787">
    <property type="term" value="F:hydrolase activity"/>
    <property type="evidence" value="ECO:0007669"/>
    <property type="project" value="UniProtKB-KW"/>
</dbReference>
<dbReference type="Pfam" id="PF07176">
    <property type="entry name" value="DUF1400"/>
    <property type="match status" value="1"/>
</dbReference>
<proteinExistence type="predicted"/>
<keyword evidence="2" id="KW-0378">Hydrolase</keyword>
<feature type="domain" description="DUF1400" evidence="1">
    <location>
        <begin position="31"/>
        <end position="155"/>
    </location>
</feature>
<name>A0AAW9PSY4_9CYAN</name>
<dbReference type="AlphaFoldDB" id="A0AAW9PSY4"/>
<protein>
    <submittedName>
        <fullName evidence="2">Alpha/beta hydrolase</fullName>
    </submittedName>
</protein>
<sequence length="180" mass="20112">MQTLKSQLLKAIASLAVIVGISFFTEAKTFASDEIKFRYSIFEASVTVSQLEEFTKTGELDSPLGEFLNQKAPLNCIVQHALKQQVMISRKFLDKALNHTVGEFFLDQAGQVIQMPAGGANRQALRAALLLSAQDNQVSIIEIIKNYPAQHIIVDGEKLEKFQEDFAHFAKILQNLFPKE</sequence>
<organism evidence="2 3">
    <name type="scientific">Tumidithrix elongata BACA0141</name>
    <dbReference type="NCBI Taxonomy" id="2716417"/>
    <lineage>
        <taxon>Bacteria</taxon>
        <taxon>Bacillati</taxon>
        <taxon>Cyanobacteriota</taxon>
        <taxon>Cyanophyceae</taxon>
        <taxon>Pseudanabaenales</taxon>
        <taxon>Pseudanabaenaceae</taxon>
        <taxon>Tumidithrix</taxon>
        <taxon>Tumidithrix elongata</taxon>
    </lineage>
</organism>
<dbReference type="RefSeq" id="WP_330484657.1">
    <property type="nucleotide sequence ID" value="NZ_JAZBJZ010000068.1"/>
</dbReference>
<dbReference type="Proteomes" id="UP001333818">
    <property type="component" value="Unassembled WGS sequence"/>
</dbReference>
<accession>A0AAW9PSY4</accession>
<dbReference type="EMBL" id="JAZBJZ010000068">
    <property type="protein sequence ID" value="MEE3718224.1"/>
    <property type="molecule type" value="Genomic_DNA"/>
</dbReference>